<protein>
    <recommendedName>
        <fullName evidence="2">Caspase family p20 domain-containing protein</fullName>
    </recommendedName>
</protein>
<dbReference type="InterPro" id="IPR002398">
    <property type="entry name" value="Pept_C14"/>
</dbReference>
<dbReference type="PRINTS" id="PR00376">
    <property type="entry name" value="IL1BCENZYME"/>
</dbReference>
<dbReference type="GO" id="GO:0005737">
    <property type="term" value="C:cytoplasm"/>
    <property type="evidence" value="ECO:0007669"/>
    <property type="project" value="TreeGrafter"/>
</dbReference>
<gene>
    <name evidence="3" type="ORF">MGAL_10B056334</name>
</gene>
<dbReference type="GO" id="GO:0004197">
    <property type="term" value="F:cysteine-type endopeptidase activity"/>
    <property type="evidence" value="ECO:0007669"/>
    <property type="project" value="InterPro"/>
</dbReference>
<dbReference type="EMBL" id="UYJE01009787">
    <property type="protein sequence ID" value="VDI76789.1"/>
    <property type="molecule type" value="Genomic_DNA"/>
</dbReference>
<dbReference type="InterPro" id="IPR029030">
    <property type="entry name" value="Caspase-like_dom_sf"/>
</dbReference>
<sequence length="348" mass="39725">METVTITGSDVETREELKAVISRAIQSASPKGKRSDLAGEGEYTCNNVFRGLAIIICNENFKEPNKPRRCCDDDLQLTKETFSNLKFLVLAFKDLTGRQIDLVLDIAAGKEEFHMKSDCFACVVASHGNERHRPVDDKQPPGLYFRDHCVYGIDNEPVATKQIVKKFSEVTSLKNKPKLFFIQACRIVPNGICSIDEGHTVSVDPSNFQDEVILKNADDIPEPSFFDRLFGRKTNTIDTTKIIRVLDPPCDDDCLIVYSSNSEKESYGRHDSYINGGWMLISLYNAVDKYLQALQMKTIDHIDIIDVLYEMTSYVAKRMEVNLKETEYHHRKAAVVFEHCFHRELYFK</sequence>
<comment type="caution">
    <text evidence="3">The sequence shown here is derived from an EMBL/GenBank/DDBJ whole genome shotgun (WGS) entry which is preliminary data.</text>
</comment>
<dbReference type="InterPro" id="IPR011600">
    <property type="entry name" value="Pept_C14_caspase"/>
</dbReference>
<keyword evidence="4" id="KW-1185">Reference proteome</keyword>
<evidence type="ECO:0000256" key="1">
    <source>
        <dbReference type="ARBA" id="ARBA00010134"/>
    </source>
</evidence>
<comment type="similarity">
    <text evidence="1">Belongs to the peptidase C14A family.</text>
</comment>
<dbReference type="SUPFAM" id="SSF52129">
    <property type="entry name" value="Caspase-like"/>
    <property type="match status" value="1"/>
</dbReference>
<dbReference type="SMART" id="SM00115">
    <property type="entry name" value="CASc"/>
    <property type="match status" value="1"/>
</dbReference>
<dbReference type="GO" id="GO:0043525">
    <property type="term" value="P:positive regulation of neuron apoptotic process"/>
    <property type="evidence" value="ECO:0007669"/>
    <property type="project" value="TreeGrafter"/>
</dbReference>
<evidence type="ECO:0000313" key="4">
    <source>
        <dbReference type="Proteomes" id="UP000596742"/>
    </source>
</evidence>
<proteinExistence type="inferred from homology"/>
<dbReference type="GO" id="GO:0006508">
    <property type="term" value="P:proteolysis"/>
    <property type="evidence" value="ECO:0007669"/>
    <property type="project" value="InterPro"/>
</dbReference>
<dbReference type="PROSITE" id="PS50208">
    <property type="entry name" value="CASPASE_P20"/>
    <property type="match status" value="1"/>
</dbReference>
<dbReference type="PANTHER" id="PTHR10454:SF210">
    <property type="entry name" value="CASPASE-2"/>
    <property type="match status" value="1"/>
</dbReference>
<reference evidence="3" key="1">
    <citation type="submission" date="2018-11" db="EMBL/GenBank/DDBJ databases">
        <authorList>
            <person name="Alioto T."/>
            <person name="Alioto T."/>
        </authorList>
    </citation>
    <scope>NUCLEOTIDE SEQUENCE</scope>
</reference>
<feature type="domain" description="Caspase family p20" evidence="2">
    <location>
        <begin position="49"/>
        <end position="186"/>
    </location>
</feature>
<dbReference type="GO" id="GO:0006915">
    <property type="term" value="P:apoptotic process"/>
    <property type="evidence" value="ECO:0007669"/>
    <property type="project" value="TreeGrafter"/>
</dbReference>
<dbReference type="Pfam" id="PF00656">
    <property type="entry name" value="Peptidase_C14"/>
    <property type="match status" value="1"/>
</dbReference>
<organism evidence="3 4">
    <name type="scientific">Mytilus galloprovincialis</name>
    <name type="common">Mediterranean mussel</name>
    <dbReference type="NCBI Taxonomy" id="29158"/>
    <lineage>
        <taxon>Eukaryota</taxon>
        <taxon>Metazoa</taxon>
        <taxon>Spiralia</taxon>
        <taxon>Lophotrochozoa</taxon>
        <taxon>Mollusca</taxon>
        <taxon>Bivalvia</taxon>
        <taxon>Autobranchia</taxon>
        <taxon>Pteriomorphia</taxon>
        <taxon>Mytilida</taxon>
        <taxon>Mytiloidea</taxon>
        <taxon>Mytilidae</taxon>
        <taxon>Mytilinae</taxon>
        <taxon>Mytilus</taxon>
    </lineage>
</organism>
<name>A0A8B6HC78_MYTGA</name>
<dbReference type="Gene3D" id="3.40.50.1460">
    <property type="match status" value="1"/>
</dbReference>
<evidence type="ECO:0000259" key="2">
    <source>
        <dbReference type="PROSITE" id="PS50208"/>
    </source>
</evidence>
<dbReference type="InterPro" id="IPR001309">
    <property type="entry name" value="Pept_C14_p20"/>
</dbReference>
<accession>A0A8B6HC78</accession>
<dbReference type="Proteomes" id="UP000596742">
    <property type="component" value="Unassembled WGS sequence"/>
</dbReference>
<evidence type="ECO:0000313" key="3">
    <source>
        <dbReference type="EMBL" id="VDI76789.1"/>
    </source>
</evidence>
<dbReference type="AlphaFoldDB" id="A0A8B6HC78"/>
<dbReference type="OrthoDB" id="6144245at2759"/>
<dbReference type="PANTHER" id="PTHR10454">
    <property type="entry name" value="CASPASE"/>
    <property type="match status" value="1"/>
</dbReference>
<dbReference type="InterPro" id="IPR015917">
    <property type="entry name" value="Pept_C14A"/>
</dbReference>